<evidence type="ECO:0000259" key="2">
    <source>
        <dbReference type="Pfam" id="PF06439"/>
    </source>
</evidence>
<dbReference type="Gene3D" id="2.60.120.560">
    <property type="entry name" value="Exo-inulinase, domain 1"/>
    <property type="match status" value="1"/>
</dbReference>
<evidence type="ECO:0000313" key="3">
    <source>
        <dbReference type="EMBL" id="MDG3004097.1"/>
    </source>
</evidence>
<feature type="domain" description="3-keto-alpha-glucoside-1,2-lyase/3-keto-2-hydroxy-glucal hydratase" evidence="2">
    <location>
        <begin position="30"/>
        <end position="247"/>
    </location>
</feature>
<organism evidence="3 4">
    <name type="scientific">Paludisphaera mucosa</name>
    <dbReference type="NCBI Taxonomy" id="3030827"/>
    <lineage>
        <taxon>Bacteria</taxon>
        <taxon>Pseudomonadati</taxon>
        <taxon>Planctomycetota</taxon>
        <taxon>Planctomycetia</taxon>
        <taxon>Isosphaerales</taxon>
        <taxon>Isosphaeraceae</taxon>
        <taxon>Paludisphaera</taxon>
    </lineage>
</organism>
<feature type="signal peptide" evidence="1">
    <location>
        <begin position="1"/>
        <end position="22"/>
    </location>
</feature>
<accession>A0ABT6F999</accession>
<dbReference type="Proteomes" id="UP001216907">
    <property type="component" value="Unassembled WGS sequence"/>
</dbReference>
<comment type="caution">
    <text evidence="3">The sequence shown here is derived from an EMBL/GenBank/DDBJ whole genome shotgun (WGS) entry which is preliminary data.</text>
</comment>
<gene>
    <name evidence="3" type="ORF">PZE19_09955</name>
</gene>
<name>A0ABT6F999_9BACT</name>
<dbReference type="RefSeq" id="WP_277860459.1">
    <property type="nucleotide sequence ID" value="NZ_JARRAG010000002.1"/>
</dbReference>
<reference evidence="3 4" key="1">
    <citation type="submission" date="2023-03" db="EMBL/GenBank/DDBJ databases">
        <title>Paludisphaera mucosa sp. nov. a novel planctomycete from northern fen.</title>
        <authorList>
            <person name="Ivanova A."/>
        </authorList>
    </citation>
    <scope>NUCLEOTIDE SEQUENCE [LARGE SCALE GENOMIC DNA]</scope>
    <source>
        <strain evidence="3 4">Pla2</strain>
    </source>
</reference>
<dbReference type="InterPro" id="IPR010496">
    <property type="entry name" value="AL/BT2_dom"/>
</dbReference>
<evidence type="ECO:0000313" key="4">
    <source>
        <dbReference type="Proteomes" id="UP001216907"/>
    </source>
</evidence>
<dbReference type="Pfam" id="PF06439">
    <property type="entry name" value="3keto-disac_hyd"/>
    <property type="match status" value="1"/>
</dbReference>
<feature type="chain" id="PRO_5046626611" evidence="1">
    <location>
        <begin position="23"/>
        <end position="250"/>
    </location>
</feature>
<sequence>MSKTRFALLATLAFATAPAVRAGAPADGEGFTPLFNGKDLAGWTAPEGDGGHWKVVDGAIDYDALSEAKGDKNLWTEREYGDFILKIDWRLKEAPYINKGIPYILPDGTHAKDIHGKEMKLALPDADSGVFLRGDGKYQANIWCWPVGSGEMYGLRTEASTSPELRAAVTPKHQADKPIGEWNHFEITVKGKTVTTVLNGVVVVDKATIPDLPAKGRLALQHHGGKNKAGEWAGPPSLVQFKNIAIKTLD</sequence>
<dbReference type="EMBL" id="JARRAG010000002">
    <property type="protein sequence ID" value="MDG3004097.1"/>
    <property type="molecule type" value="Genomic_DNA"/>
</dbReference>
<keyword evidence="1" id="KW-0732">Signal</keyword>
<proteinExistence type="predicted"/>
<keyword evidence="4" id="KW-1185">Reference proteome</keyword>
<protein>
    <submittedName>
        <fullName evidence="3">DUF1080 domain-containing protein</fullName>
    </submittedName>
</protein>
<evidence type="ECO:0000256" key="1">
    <source>
        <dbReference type="SAM" id="SignalP"/>
    </source>
</evidence>